<keyword evidence="2" id="KW-0223">Dioxygenase</keyword>
<dbReference type="AlphaFoldDB" id="C5BWP4"/>
<evidence type="ECO:0000313" key="3">
    <source>
        <dbReference type="Proteomes" id="UP000007962"/>
    </source>
</evidence>
<accession>C5BWP4</accession>
<name>C5BWP4_BEUC1</name>
<evidence type="ECO:0000313" key="2">
    <source>
        <dbReference type="EMBL" id="ACQ80710.1"/>
    </source>
</evidence>
<dbReference type="eggNOG" id="COG0346">
    <property type="taxonomic scope" value="Bacteria"/>
</dbReference>
<dbReference type="STRING" id="471853.Bcav_2460"/>
<reference evidence="2 3" key="1">
    <citation type="journal article" date="2009" name="Stand. Genomic Sci.">
        <title>Complete genome sequence of Beutenbergia cavernae type strain (HKI 0122).</title>
        <authorList>
            <person name="Land M."/>
            <person name="Pukall R."/>
            <person name="Abt B."/>
            <person name="Goker M."/>
            <person name="Rohde M."/>
            <person name="Glavina Del Rio T."/>
            <person name="Tice H."/>
            <person name="Copeland A."/>
            <person name="Cheng J.F."/>
            <person name="Lucas S."/>
            <person name="Chen F."/>
            <person name="Nolan M."/>
            <person name="Bruce D."/>
            <person name="Goodwin L."/>
            <person name="Pitluck S."/>
            <person name="Ivanova N."/>
            <person name="Mavromatis K."/>
            <person name="Ovchinnikova G."/>
            <person name="Pati A."/>
            <person name="Chen A."/>
            <person name="Palaniappan K."/>
            <person name="Hauser L."/>
            <person name="Chang Y.J."/>
            <person name="Jefferies C.C."/>
            <person name="Saunders E."/>
            <person name="Brettin T."/>
            <person name="Detter J.C."/>
            <person name="Han C."/>
            <person name="Chain P."/>
            <person name="Bristow J."/>
            <person name="Eisen J.A."/>
            <person name="Markowitz V."/>
            <person name="Hugenholtz P."/>
            <person name="Kyrpides N.C."/>
            <person name="Klenk H.P."/>
            <person name="Lapidus A."/>
        </authorList>
    </citation>
    <scope>NUCLEOTIDE SEQUENCE [LARGE SCALE GENOMIC DNA]</scope>
    <source>
        <strain evidence="3">ATCC BAA-8 / DSM 12333 / NBRC 16432</strain>
    </source>
</reference>
<dbReference type="PANTHER" id="PTHR36503:SF1">
    <property type="entry name" value="BLR2520 PROTEIN"/>
    <property type="match status" value="1"/>
</dbReference>
<dbReference type="EMBL" id="CP001618">
    <property type="protein sequence ID" value="ACQ80710.1"/>
    <property type="molecule type" value="Genomic_DNA"/>
</dbReference>
<dbReference type="RefSeq" id="WP_015882950.1">
    <property type="nucleotide sequence ID" value="NC_012669.1"/>
</dbReference>
<dbReference type="InterPro" id="IPR004360">
    <property type="entry name" value="Glyas_Fos-R_dOase_dom"/>
</dbReference>
<dbReference type="Pfam" id="PF00903">
    <property type="entry name" value="Glyoxalase"/>
    <property type="match status" value="1"/>
</dbReference>
<evidence type="ECO:0000259" key="1">
    <source>
        <dbReference type="PROSITE" id="PS51819"/>
    </source>
</evidence>
<keyword evidence="3" id="KW-1185">Reference proteome</keyword>
<dbReference type="SUPFAM" id="SSF54593">
    <property type="entry name" value="Glyoxalase/Bleomycin resistance protein/Dihydroxybiphenyl dioxygenase"/>
    <property type="match status" value="1"/>
</dbReference>
<protein>
    <submittedName>
        <fullName evidence="2">Glyoxalase/bleomycin resistance protein/dioxygenase</fullName>
    </submittedName>
</protein>
<dbReference type="Gene3D" id="3.10.180.10">
    <property type="entry name" value="2,3-Dihydroxybiphenyl 1,2-Dioxygenase, domain 1"/>
    <property type="match status" value="1"/>
</dbReference>
<gene>
    <name evidence="2" type="ordered locus">Bcav_2460</name>
</gene>
<dbReference type="Proteomes" id="UP000007962">
    <property type="component" value="Chromosome"/>
</dbReference>
<dbReference type="KEGG" id="bcv:Bcav_2460"/>
<organism evidence="2 3">
    <name type="scientific">Beutenbergia cavernae (strain ATCC BAA-8 / DSM 12333 / CCUG 43141 / JCM 11478 / NBRC 16432 / NCIMB 13614 / HKI 0122)</name>
    <dbReference type="NCBI Taxonomy" id="471853"/>
    <lineage>
        <taxon>Bacteria</taxon>
        <taxon>Bacillati</taxon>
        <taxon>Actinomycetota</taxon>
        <taxon>Actinomycetes</taxon>
        <taxon>Micrococcales</taxon>
        <taxon>Beutenbergiaceae</taxon>
        <taxon>Beutenbergia</taxon>
    </lineage>
</organism>
<dbReference type="PANTHER" id="PTHR36503">
    <property type="entry name" value="BLR2520 PROTEIN"/>
    <property type="match status" value="1"/>
</dbReference>
<proteinExistence type="predicted"/>
<sequence>MGIAISSVTVRCRDLSASAHFYADLLGFERGQDLGTMLELFAPTDAWPGQVDPPPAGRMTVMLDQIDGGSQDRVDGARGVVLGLTVDDVDAVVERLRPAASGVRLEPTDQDYGVRDAAVLDPDGHEVFLSGPLAGAAP</sequence>
<dbReference type="GO" id="GO:0051213">
    <property type="term" value="F:dioxygenase activity"/>
    <property type="evidence" value="ECO:0007669"/>
    <property type="project" value="UniProtKB-KW"/>
</dbReference>
<feature type="domain" description="VOC" evidence="1">
    <location>
        <begin position="4"/>
        <end position="132"/>
    </location>
</feature>
<dbReference type="PROSITE" id="PS51819">
    <property type="entry name" value="VOC"/>
    <property type="match status" value="1"/>
</dbReference>
<dbReference type="InterPro" id="IPR029068">
    <property type="entry name" value="Glyas_Bleomycin-R_OHBP_Dase"/>
</dbReference>
<dbReference type="HOGENOM" id="CLU_046006_10_0_11"/>
<dbReference type="InterPro" id="IPR037523">
    <property type="entry name" value="VOC_core"/>
</dbReference>
<keyword evidence="2" id="KW-0560">Oxidoreductase</keyword>